<name>A0A7S8IED6_9CHLR</name>
<accession>A0A7S8IED6</accession>
<dbReference type="AlphaFoldDB" id="A0A7S8IED6"/>
<reference evidence="1 2" key="1">
    <citation type="submission" date="2020-02" db="EMBL/GenBank/DDBJ databases">
        <authorList>
            <person name="Zheng R.K."/>
            <person name="Sun C.M."/>
        </authorList>
    </citation>
    <scope>NUCLEOTIDE SEQUENCE [LARGE SCALE GENOMIC DNA]</scope>
    <source>
        <strain evidence="2">rifampicinis</strain>
    </source>
</reference>
<dbReference type="Proteomes" id="UP000594468">
    <property type="component" value="Chromosome"/>
</dbReference>
<keyword evidence="2" id="KW-1185">Reference proteome</keyword>
<organism evidence="1 2">
    <name type="scientific">Phototrophicus methaneseepsis</name>
    <dbReference type="NCBI Taxonomy" id="2710758"/>
    <lineage>
        <taxon>Bacteria</taxon>
        <taxon>Bacillati</taxon>
        <taxon>Chloroflexota</taxon>
        <taxon>Candidatus Thermofontia</taxon>
        <taxon>Phototrophicales</taxon>
        <taxon>Phototrophicaceae</taxon>
        <taxon>Phototrophicus</taxon>
    </lineage>
</organism>
<dbReference type="EMBL" id="CP062983">
    <property type="protein sequence ID" value="QPC82467.1"/>
    <property type="molecule type" value="Genomic_DNA"/>
</dbReference>
<gene>
    <name evidence="1" type="ORF">G4Y79_22730</name>
</gene>
<sequence>MLGNAGINLAQSIGNGVNNFVNNICKPVIQAGQELISESLQSYPGGLGSSLDAYWSTSDGYYLYRARQESQSAANSQSNTISANPTPNGGVVITCRNIGFDTSISDIMKNGVKEVTGGSSNGTDNKFYAVTTQRSIAPYTPPTFDQASEMLSGIFTQLAGRRELARNGYSNEPVSDFAQVVQTNIPESVVRLLEESKFLQYGPFYGPGQFTPNSGWTESIFFEESFPIINQYRYFWITSNKIPF</sequence>
<evidence type="ECO:0000313" key="2">
    <source>
        <dbReference type="Proteomes" id="UP000594468"/>
    </source>
</evidence>
<protein>
    <submittedName>
        <fullName evidence="1">Uncharacterized protein</fullName>
    </submittedName>
</protein>
<dbReference type="KEGG" id="pmet:G4Y79_22730"/>
<proteinExistence type="predicted"/>
<evidence type="ECO:0000313" key="1">
    <source>
        <dbReference type="EMBL" id="QPC82467.1"/>
    </source>
</evidence>